<accession>A0A0F9J0X6</accession>
<dbReference type="InterPro" id="IPR029066">
    <property type="entry name" value="PLP-binding_barrel"/>
</dbReference>
<dbReference type="CDD" id="cd06828">
    <property type="entry name" value="PLPDE_III_DapDC"/>
    <property type="match status" value="1"/>
</dbReference>
<evidence type="ECO:0000259" key="5">
    <source>
        <dbReference type="Pfam" id="PF02784"/>
    </source>
</evidence>
<dbReference type="SUPFAM" id="SSF50621">
    <property type="entry name" value="Alanine racemase C-terminal domain-like"/>
    <property type="match status" value="1"/>
</dbReference>
<dbReference type="HAMAP" id="MF_02120">
    <property type="entry name" value="LysA"/>
    <property type="match status" value="1"/>
</dbReference>
<evidence type="ECO:0000256" key="4">
    <source>
        <dbReference type="ARBA" id="ARBA00023239"/>
    </source>
</evidence>
<gene>
    <name evidence="6" type="ORF">LCGC14_1588690</name>
</gene>
<dbReference type="PANTHER" id="PTHR43727:SF2">
    <property type="entry name" value="GROUP IV DECARBOXYLASE"/>
    <property type="match status" value="1"/>
</dbReference>
<feature type="domain" description="Orn/DAP/Arg decarboxylase 2 N-terminal" evidence="5">
    <location>
        <begin position="42"/>
        <end position="283"/>
    </location>
</feature>
<dbReference type="PANTHER" id="PTHR43727">
    <property type="entry name" value="DIAMINOPIMELATE DECARBOXYLASE"/>
    <property type="match status" value="1"/>
</dbReference>
<dbReference type="AlphaFoldDB" id="A0A0F9J0X6"/>
<evidence type="ECO:0000256" key="1">
    <source>
        <dbReference type="ARBA" id="ARBA00001933"/>
    </source>
</evidence>
<protein>
    <recommendedName>
        <fullName evidence="5">Orn/DAP/Arg decarboxylase 2 N-terminal domain-containing protein</fullName>
    </recommendedName>
</protein>
<dbReference type="Gene3D" id="2.40.37.10">
    <property type="entry name" value="Lyase, Ornithine Decarboxylase, Chain A, domain 1"/>
    <property type="match status" value="1"/>
</dbReference>
<dbReference type="InterPro" id="IPR002986">
    <property type="entry name" value="DAP_deCOOHase_LysA"/>
</dbReference>
<dbReference type="GO" id="GO:0009089">
    <property type="term" value="P:lysine biosynthetic process via diaminopimelate"/>
    <property type="evidence" value="ECO:0007669"/>
    <property type="project" value="InterPro"/>
</dbReference>
<comment type="caution">
    <text evidence="6">The sequence shown here is derived from an EMBL/GenBank/DDBJ whole genome shotgun (WGS) entry which is preliminary data.</text>
</comment>
<dbReference type="InterPro" id="IPR022644">
    <property type="entry name" value="De-COase2_N"/>
</dbReference>
<dbReference type="NCBIfam" id="TIGR01048">
    <property type="entry name" value="lysA"/>
    <property type="match status" value="1"/>
</dbReference>
<keyword evidence="4" id="KW-0456">Lyase</keyword>
<organism evidence="6">
    <name type="scientific">marine sediment metagenome</name>
    <dbReference type="NCBI Taxonomy" id="412755"/>
    <lineage>
        <taxon>unclassified sequences</taxon>
        <taxon>metagenomes</taxon>
        <taxon>ecological metagenomes</taxon>
    </lineage>
</organism>
<keyword evidence="3" id="KW-0663">Pyridoxal phosphate</keyword>
<proteinExistence type="inferred from homology"/>
<dbReference type="Gene3D" id="3.20.20.10">
    <property type="entry name" value="Alanine racemase"/>
    <property type="match status" value="1"/>
</dbReference>
<dbReference type="InterPro" id="IPR022657">
    <property type="entry name" value="De-COase2_CS"/>
</dbReference>
<dbReference type="PRINTS" id="PR01181">
    <property type="entry name" value="DAPDCRBXLASE"/>
</dbReference>
<evidence type="ECO:0000256" key="2">
    <source>
        <dbReference type="ARBA" id="ARBA00022793"/>
    </source>
</evidence>
<evidence type="ECO:0000313" key="6">
    <source>
        <dbReference type="EMBL" id="KKM26059.1"/>
    </source>
</evidence>
<dbReference type="Pfam" id="PF02784">
    <property type="entry name" value="Orn_Arg_deC_N"/>
    <property type="match status" value="1"/>
</dbReference>
<dbReference type="PROSITE" id="PS00879">
    <property type="entry name" value="ODR_DC_2_2"/>
    <property type="match status" value="1"/>
</dbReference>
<name>A0A0F9J0X6_9ZZZZ</name>
<reference evidence="6" key="1">
    <citation type="journal article" date="2015" name="Nature">
        <title>Complex archaea that bridge the gap between prokaryotes and eukaryotes.</title>
        <authorList>
            <person name="Spang A."/>
            <person name="Saw J.H."/>
            <person name="Jorgensen S.L."/>
            <person name="Zaremba-Niedzwiedzka K."/>
            <person name="Martijn J."/>
            <person name="Lind A.E."/>
            <person name="van Eijk R."/>
            <person name="Schleper C."/>
            <person name="Guy L."/>
            <person name="Ettema T.J."/>
        </authorList>
    </citation>
    <scope>NUCLEOTIDE SEQUENCE</scope>
</reference>
<evidence type="ECO:0000256" key="3">
    <source>
        <dbReference type="ARBA" id="ARBA00022898"/>
    </source>
</evidence>
<keyword evidence="2" id="KW-0210">Decarboxylase</keyword>
<sequence>MNRHKYFNYQKGELFCESTPISEVVQKLGTPLYLYSYHSLIDNYTRVRDAFHKLSPLICYSIKANGSLTISRLLAEEGAGCDIVSGGELYKALQAGFPSQKIVFAGPGKNEKEIEYALKEDVFMLNVESASELELIEKIARRLNRAARVCLRINPDVDPETHQHLTTGKKENKFGLNLNLAEKLYGRIEKSSFLEPLGIHMHIGSQITSLHPYLKALGKVVEFILQLKRRGLSLRYIDMGGGFGIGYEEGKLPLDIENLAEKIYPLIKNKELQLIIEPGRFLVGPAGILITRVLYKKKGEGKTFIIVDAAMNDLLRPALYGACHQVKKLKEPGKTESSETVDVVGPVCESTDFLALGRSLPPIQEGEYLAIMDTGAFGFSMSFTYNARPRAAEVLVKDGRWWIIRERETYPDLIRGEHIPDELFSS</sequence>
<dbReference type="EMBL" id="LAZR01012584">
    <property type="protein sequence ID" value="KKM26059.1"/>
    <property type="molecule type" value="Genomic_DNA"/>
</dbReference>
<dbReference type="InterPro" id="IPR009006">
    <property type="entry name" value="Ala_racemase/Decarboxylase_C"/>
</dbReference>
<comment type="cofactor">
    <cofactor evidence="1">
        <name>pyridoxal 5'-phosphate</name>
        <dbReference type="ChEBI" id="CHEBI:597326"/>
    </cofactor>
</comment>
<dbReference type="InterPro" id="IPR000183">
    <property type="entry name" value="Orn/DAP/Arg_de-COase"/>
</dbReference>
<dbReference type="FunFam" id="3.20.20.10:FF:000003">
    <property type="entry name" value="Diaminopimelate decarboxylase"/>
    <property type="match status" value="1"/>
</dbReference>
<dbReference type="GO" id="GO:0008836">
    <property type="term" value="F:diaminopimelate decarboxylase activity"/>
    <property type="evidence" value="ECO:0007669"/>
    <property type="project" value="InterPro"/>
</dbReference>
<dbReference type="SUPFAM" id="SSF51419">
    <property type="entry name" value="PLP-binding barrel"/>
    <property type="match status" value="1"/>
</dbReference>
<dbReference type="PRINTS" id="PR01179">
    <property type="entry name" value="ODADCRBXLASE"/>
</dbReference>